<gene>
    <name evidence="1" type="ORF">MPOCJGCO_4696</name>
</gene>
<reference evidence="1" key="1">
    <citation type="journal article" date="2021" name="Front. Microbiol.">
        <title>Comprehensive Comparative Genomics and Phenotyping of Methylobacterium Species.</title>
        <authorList>
            <person name="Alessa O."/>
            <person name="Ogura Y."/>
            <person name="Fujitani Y."/>
            <person name="Takami H."/>
            <person name="Hayashi T."/>
            <person name="Sahin N."/>
            <person name="Tani A."/>
        </authorList>
    </citation>
    <scope>NUCLEOTIDE SEQUENCE</scope>
    <source>
        <strain evidence="1">DSM 23632</strain>
    </source>
</reference>
<name>A0ABQ4U551_9HYPH</name>
<evidence type="ECO:0000313" key="1">
    <source>
        <dbReference type="EMBL" id="GJE62563.1"/>
    </source>
</evidence>
<dbReference type="Pfam" id="PF20159">
    <property type="entry name" value="YidB"/>
    <property type="match status" value="1"/>
</dbReference>
<organism evidence="1 2">
    <name type="scientific">Methylobacterium trifolii</name>
    <dbReference type="NCBI Taxonomy" id="1003092"/>
    <lineage>
        <taxon>Bacteria</taxon>
        <taxon>Pseudomonadati</taxon>
        <taxon>Pseudomonadota</taxon>
        <taxon>Alphaproteobacteria</taxon>
        <taxon>Hyphomicrobiales</taxon>
        <taxon>Methylobacteriaceae</taxon>
        <taxon>Methylobacterium</taxon>
    </lineage>
</organism>
<comment type="caution">
    <text evidence="1">The sequence shown here is derived from an EMBL/GenBank/DDBJ whole genome shotgun (WGS) entry which is preliminary data.</text>
</comment>
<keyword evidence="2" id="KW-1185">Reference proteome</keyword>
<dbReference type="RefSeq" id="WP_238185197.1">
    <property type="nucleotide sequence ID" value="NZ_BPRB01000344.1"/>
</dbReference>
<dbReference type="InterPro" id="IPR027405">
    <property type="entry name" value="YidB-like"/>
</dbReference>
<accession>A0ABQ4U551</accession>
<dbReference type="EMBL" id="BPRB01000344">
    <property type="protein sequence ID" value="GJE62563.1"/>
    <property type="molecule type" value="Genomic_DNA"/>
</dbReference>
<dbReference type="Gene3D" id="1.10.10.690">
    <property type="entry name" value="YidB-like"/>
    <property type="match status" value="1"/>
</dbReference>
<sequence>MSLIDTLRNALAGPLGQAAAEALPGLVERVLPGGIQGLLDRLQRSGYGRQVNSWLGRGENEPITADDLRKVLDNAQVRQVAEKLGIPADQVLDALAKVLPAAVDTHSPEGRLQPPAA</sequence>
<dbReference type="SUPFAM" id="SSF140804">
    <property type="entry name" value="YidB-like"/>
    <property type="match status" value="1"/>
</dbReference>
<reference evidence="1" key="2">
    <citation type="submission" date="2021-08" db="EMBL/GenBank/DDBJ databases">
        <authorList>
            <person name="Tani A."/>
            <person name="Ola A."/>
            <person name="Ogura Y."/>
            <person name="Katsura K."/>
            <person name="Hayashi T."/>
        </authorList>
    </citation>
    <scope>NUCLEOTIDE SEQUENCE</scope>
    <source>
        <strain evidence="1">DSM 23632</strain>
    </source>
</reference>
<proteinExistence type="predicted"/>
<evidence type="ECO:0000313" key="2">
    <source>
        <dbReference type="Proteomes" id="UP001055057"/>
    </source>
</evidence>
<dbReference type="InterPro" id="IPR045372">
    <property type="entry name" value="YidB"/>
</dbReference>
<protein>
    <recommendedName>
        <fullName evidence="3">DUF937 domain-containing protein</fullName>
    </recommendedName>
</protein>
<dbReference type="Proteomes" id="UP001055057">
    <property type="component" value="Unassembled WGS sequence"/>
</dbReference>
<evidence type="ECO:0008006" key="3">
    <source>
        <dbReference type="Google" id="ProtNLM"/>
    </source>
</evidence>